<evidence type="ECO:0000313" key="1">
    <source>
        <dbReference type="EMBL" id="KAA1115776.1"/>
    </source>
</evidence>
<accession>A0A5B0QR72</accession>
<name>A0A5B0QR72_PUCGR</name>
<dbReference type="AlphaFoldDB" id="A0A5B0QR72"/>
<proteinExistence type="predicted"/>
<evidence type="ECO:0000313" key="2">
    <source>
        <dbReference type="Proteomes" id="UP000325313"/>
    </source>
</evidence>
<comment type="caution">
    <text evidence="1">The sequence shown here is derived from an EMBL/GenBank/DDBJ whole genome shotgun (WGS) entry which is preliminary data.</text>
</comment>
<dbReference type="Proteomes" id="UP000325313">
    <property type="component" value="Unassembled WGS sequence"/>
</dbReference>
<organism evidence="1 2">
    <name type="scientific">Puccinia graminis f. sp. tritici</name>
    <dbReference type="NCBI Taxonomy" id="56615"/>
    <lineage>
        <taxon>Eukaryota</taxon>
        <taxon>Fungi</taxon>
        <taxon>Dikarya</taxon>
        <taxon>Basidiomycota</taxon>
        <taxon>Pucciniomycotina</taxon>
        <taxon>Pucciniomycetes</taxon>
        <taxon>Pucciniales</taxon>
        <taxon>Pucciniaceae</taxon>
        <taxon>Puccinia</taxon>
    </lineage>
</organism>
<protein>
    <submittedName>
        <fullName evidence="1">Uncharacterized protein</fullName>
    </submittedName>
</protein>
<dbReference type="EMBL" id="VDEP01000272">
    <property type="protein sequence ID" value="KAA1115776.1"/>
    <property type="molecule type" value="Genomic_DNA"/>
</dbReference>
<reference evidence="1 2" key="1">
    <citation type="submission" date="2019-05" db="EMBL/GenBank/DDBJ databases">
        <title>Emergence of the Ug99 lineage of the wheat stem rust pathogen through somatic hybridization.</title>
        <authorList>
            <person name="Li F."/>
            <person name="Upadhyaya N.M."/>
            <person name="Sperschneider J."/>
            <person name="Matny O."/>
            <person name="Nguyen-Phuc H."/>
            <person name="Mago R."/>
            <person name="Raley C."/>
            <person name="Miller M.E."/>
            <person name="Silverstein K.A.T."/>
            <person name="Henningsen E."/>
            <person name="Hirsch C.D."/>
            <person name="Visser B."/>
            <person name="Pretorius Z.A."/>
            <person name="Steffenson B.J."/>
            <person name="Schwessinger B."/>
            <person name="Dodds P.N."/>
            <person name="Figueroa M."/>
        </authorList>
    </citation>
    <scope>NUCLEOTIDE SEQUENCE [LARGE SCALE GENOMIC DNA]</scope>
    <source>
        <strain evidence="1 2">Ug99</strain>
    </source>
</reference>
<sequence>MAGRILVSCRPHVGIKLDKVGSSNKMYYYYKHQVISPPSFSSLLQNFPPFGIPHTQPHSSHSVICSHSLALCLSPLQHLPNSVLLWLLFSWSPTATSTSGPAALNPASTSW</sequence>
<gene>
    <name evidence="1" type="ORF">PGTUg99_031579</name>
</gene>